<sequence length="253" mass="28261">MNDTASIVAALDASKATRVWFTTDFWSLSKPTRAKEAKLGYNVVDAIKQRSNQVKHVVYNSGAGADAAPTKMQEFWSKVDVERYMEKELGPLKITWSVLRPVAFLENLDDQKNGNPLKKGKIKMLTKPNIAVEYISCKDIGKGSAELLMHPELYAGQKIDAATCEHTGPELADILSEVSGTTCTYSMSVPRVILYLFVRQLYYLVTWIEQGGYDETDIDAFKKVVPDCQDAKAWFSAKGKWADGEKFVSKSIE</sequence>
<protein>
    <recommendedName>
        <fullName evidence="3">NmrA-like domain-containing protein</fullName>
    </recommendedName>
</protein>
<dbReference type="InterPro" id="IPR036291">
    <property type="entry name" value="NAD(P)-bd_dom_sf"/>
</dbReference>
<dbReference type="EMBL" id="CAACVS010000214">
    <property type="protein sequence ID" value="VEU39276.1"/>
    <property type="molecule type" value="Genomic_DNA"/>
</dbReference>
<dbReference type="PANTHER" id="PTHR42748">
    <property type="entry name" value="NITROGEN METABOLITE REPRESSION PROTEIN NMRA FAMILY MEMBER"/>
    <property type="match status" value="1"/>
</dbReference>
<gene>
    <name evidence="4" type="ORF">PSNMU_V1.4_AUG-EV-PASAV3_0061390</name>
</gene>
<evidence type="ECO:0000313" key="4">
    <source>
        <dbReference type="EMBL" id="VEU39276.1"/>
    </source>
</evidence>
<organism evidence="4 5">
    <name type="scientific">Pseudo-nitzschia multistriata</name>
    <dbReference type="NCBI Taxonomy" id="183589"/>
    <lineage>
        <taxon>Eukaryota</taxon>
        <taxon>Sar</taxon>
        <taxon>Stramenopiles</taxon>
        <taxon>Ochrophyta</taxon>
        <taxon>Bacillariophyta</taxon>
        <taxon>Bacillariophyceae</taxon>
        <taxon>Bacillariophycidae</taxon>
        <taxon>Bacillariales</taxon>
        <taxon>Bacillariaceae</taxon>
        <taxon>Pseudo-nitzschia</taxon>
    </lineage>
</organism>
<keyword evidence="2" id="KW-0521">NADP</keyword>
<comment type="similarity">
    <text evidence="1">Belongs to the NmrA-type oxidoreductase family.</text>
</comment>
<evidence type="ECO:0000256" key="2">
    <source>
        <dbReference type="ARBA" id="ARBA00022857"/>
    </source>
</evidence>
<dbReference type="InterPro" id="IPR008030">
    <property type="entry name" value="NmrA-like"/>
</dbReference>
<dbReference type="Proteomes" id="UP000291116">
    <property type="component" value="Unassembled WGS sequence"/>
</dbReference>
<dbReference type="Gene3D" id="3.40.50.720">
    <property type="entry name" value="NAD(P)-binding Rossmann-like Domain"/>
    <property type="match status" value="1"/>
</dbReference>
<dbReference type="Pfam" id="PF05368">
    <property type="entry name" value="NmrA"/>
    <property type="match status" value="1"/>
</dbReference>
<dbReference type="GO" id="GO:0005634">
    <property type="term" value="C:nucleus"/>
    <property type="evidence" value="ECO:0007669"/>
    <property type="project" value="TreeGrafter"/>
</dbReference>
<dbReference type="SUPFAM" id="SSF51735">
    <property type="entry name" value="NAD(P)-binding Rossmann-fold domains"/>
    <property type="match status" value="1"/>
</dbReference>
<evidence type="ECO:0000259" key="3">
    <source>
        <dbReference type="Pfam" id="PF05368"/>
    </source>
</evidence>
<dbReference type="AlphaFoldDB" id="A0A448ZB85"/>
<evidence type="ECO:0000256" key="1">
    <source>
        <dbReference type="ARBA" id="ARBA00006328"/>
    </source>
</evidence>
<dbReference type="PANTHER" id="PTHR42748:SF7">
    <property type="entry name" value="NMRA LIKE REDOX SENSOR 1-RELATED"/>
    <property type="match status" value="1"/>
</dbReference>
<proteinExistence type="inferred from homology"/>
<accession>A0A448ZB85</accession>
<feature type="domain" description="NmrA-like" evidence="3">
    <location>
        <begin position="1"/>
        <end position="220"/>
    </location>
</feature>
<keyword evidence="5" id="KW-1185">Reference proteome</keyword>
<name>A0A448ZB85_9STRA</name>
<dbReference type="OrthoDB" id="9997102at2759"/>
<evidence type="ECO:0000313" key="5">
    <source>
        <dbReference type="Proteomes" id="UP000291116"/>
    </source>
</evidence>
<reference evidence="4 5" key="1">
    <citation type="submission" date="2019-01" db="EMBL/GenBank/DDBJ databases">
        <authorList>
            <person name="Ferrante I. M."/>
        </authorList>
    </citation>
    <scope>NUCLEOTIDE SEQUENCE [LARGE SCALE GENOMIC DNA]</scope>
    <source>
        <strain evidence="4 5">B856</strain>
    </source>
</reference>
<dbReference type="InterPro" id="IPR051164">
    <property type="entry name" value="NmrA-like_oxidored"/>
</dbReference>
<dbReference type="Gene3D" id="3.90.25.10">
    <property type="entry name" value="UDP-galactose 4-epimerase, domain 1"/>
    <property type="match status" value="1"/>
</dbReference>